<gene>
    <name evidence="2" type="ORF">KFK09_028307</name>
</gene>
<dbReference type="Proteomes" id="UP000829196">
    <property type="component" value="Unassembled WGS sequence"/>
</dbReference>
<dbReference type="InterPro" id="IPR036691">
    <property type="entry name" value="Endo/exonu/phosph_ase_sf"/>
</dbReference>
<protein>
    <recommendedName>
        <fullName evidence="1">Reverse transcriptase zinc-binding domain-containing protein</fullName>
    </recommendedName>
</protein>
<name>A0A8T3A1M4_DENNO</name>
<evidence type="ECO:0000259" key="1">
    <source>
        <dbReference type="Pfam" id="PF13966"/>
    </source>
</evidence>
<dbReference type="SUPFAM" id="SSF56672">
    <property type="entry name" value="DNA/RNA polymerases"/>
    <property type="match status" value="1"/>
</dbReference>
<dbReference type="AlphaFoldDB" id="A0A8T3A1M4"/>
<dbReference type="EMBL" id="JAGYWB010000019">
    <property type="protein sequence ID" value="KAI0488474.1"/>
    <property type="molecule type" value="Genomic_DNA"/>
</dbReference>
<evidence type="ECO:0000313" key="3">
    <source>
        <dbReference type="Proteomes" id="UP000829196"/>
    </source>
</evidence>
<dbReference type="OrthoDB" id="411871at2759"/>
<dbReference type="Pfam" id="PF13966">
    <property type="entry name" value="zf-RVT"/>
    <property type="match status" value="1"/>
</dbReference>
<reference evidence="2" key="1">
    <citation type="journal article" date="2022" name="Front. Genet.">
        <title>Chromosome-Scale Assembly of the Dendrobium nobile Genome Provides Insights Into the Molecular Mechanism of the Biosynthesis of the Medicinal Active Ingredient of Dendrobium.</title>
        <authorList>
            <person name="Xu Q."/>
            <person name="Niu S.-C."/>
            <person name="Li K.-L."/>
            <person name="Zheng P.-J."/>
            <person name="Zhang X.-J."/>
            <person name="Jia Y."/>
            <person name="Liu Y."/>
            <person name="Niu Y.-X."/>
            <person name="Yu L.-H."/>
            <person name="Chen D.-F."/>
            <person name="Zhang G.-Q."/>
        </authorList>
    </citation>
    <scope>NUCLEOTIDE SEQUENCE</scope>
    <source>
        <tissue evidence="2">Leaf</tissue>
    </source>
</reference>
<comment type="caution">
    <text evidence="2">The sequence shown here is derived from an EMBL/GenBank/DDBJ whole genome shotgun (WGS) entry which is preliminary data.</text>
</comment>
<dbReference type="PANTHER" id="PTHR19446">
    <property type="entry name" value="REVERSE TRANSCRIPTASES"/>
    <property type="match status" value="1"/>
</dbReference>
<dbReference type="InterPro" id="IPR043502">
    <property type="entry name" value="DNA/RNA_pol_sf"/>
</dbReference>
<accession>A0A8T3A1M4</accession>
<dbReference type="InterPro" id="IPR026960">
    <property type="entry name" value="RVT-Znf"/>
</dbReference>
<proteinExistence type="predicted"/>
<dbReference type="Gene3D" id="3.60.10.10">
    <property type="entry name" value="Endonuclease/exonuclease/phosphatase"/>
    <property type="match status" value="1"/>
</dbReference>
<sequence>MREECLKDNAVENMVSAKDKLQESNMIKSEERRDNYGPWVLVNIKRRKFKTVFNKAVEREAVEKKTQRGKTWNIKSKKTNVEEIKDNLQNELNIPVQSQDLQFVEEGEIIEESVEVVDKGRFDRENKENLGMEDNAQEISEGTSENRAVLEENQGEINQVTMKMSGGKTKLAKEMKMLGPIKGKKRMRRETKMENLSCIDVKRMMVSEWDFHHVVAAGKSGGILVLWKHRTASFKVTVTSNQCIIGELTTPKCKTVNVCIVYGNKSLYERRKLWEMIENYVSYEMPCLVGGDFNCLISSNEKLGGKSFVFSKCPQEMKEFMINNDYHDVGFIGPNYTWCNNKDGLARLWERLDRMWFNSKAIMEFPNAKKKQRILKKISDLKICGAHMMQPKFQNREAAEGGLNQGDLLLLRSMVAEFNTNLARIATWWRQRSKCQWIEEGEKNTSYYHKYASAKKKSNQILQIATEDGSLVSNQEDIHGIMENENLKNILDAEFTLEELKFTLNNMGNNKSPGADGASAYFFKNYWSIVEQDTWNAVNCFFRTREMPEQWKETVVVLIPKIQNARECSKYRPICLCQRIYKMVAGMILNRFKNCLPEVISEFQGAFIQGRSISNNCIITQEMVGKMRYSVAKPDLLSKAFSEYKEQLGMKLAPTTKKITHLLYDDDVLIMAKAFSRNARILKKIFKTYCRWTGQAVTHSLIPKSILLKIDKIYRSFLWHKENGKQGVHYIAWETLCLPSSLGEFGIHEAAASHRPLRSRMVWMFLQNKESLLHKFLFKKFGAIRWEDKVKRGASTAWKFIKDGIEHLKPIVRWQINNGLSININSDIWILDRSINKWSALCNTMDTEDKKVSFLMNEDGSWNSGKLTELFSEDMVKLIRQMEKGSNNAEDKLELIQSNIGKTISALSTEAIWFQKESKYTKHIWLKKLKLDQKVYLFWWRTLNRALPTMEWLCHRKLSDSKECPRDCHENENAEHVIVKCKRLKALLQELRRSGFNVPEFQNLEECNKALEQNSGKGLVKIYAVAVFYSWKSRNLTKHGNAEIPLAYAVVEIISHSSHLYSNPIEKNWHTNQHLLSKSWCPPPHGWIKLNVDATLSVNNMAGIAGILRDYKGRLLCAYGRKLTHWDIAHLEFKAIMSFGNYF</sequence>
<keyword evidence="3" id="KW-1185">Reference proteome</keyword>
<evidence type="ECO:0000313" key="2">
    <source>
        <dbReference type="EMBL" id="KAI0488474.1"/>
    </source>
</evidence>
<organism evidence="2 3">
    <name type="scientific">Dendrobium nobile</name>
    <name type="common">Orchid</name>
    <dbReference type="NCBI Taxonomy" id="94219"/>
    <lineage>
        <taxon>Eukaryota</taxon>
        <taxon>Viridiplantae</taxon>
        <taxon>Streptophyta</taxon>
        <taxon>Embryophyta</taxon>
        <taxon>Tracheophyta</taxon>
        <taxon>Spermatophyta</taxon>
        <taxon>Magnoliopsida</taxon>
        <taxon>Liliopsida</taxon>
        <taxon>Asparagales</taxon>
        <taxon>Orchidaceae</taxon>
        <taxon>Epidendroideae</taxon>
        <taxon>Malaxideae</taxon>
        <taxon>Dendrobiinae</taxon>
        <taxon>Dendrobium</taxon>
    </lineage>
</organism>
<dbReference type="SUPFAM" id="SSF56219">
    <property type="entry name" value="DNase I-like"/>
    <property type="match status" value="1"/>
</dbReference>
<feature type="domain" description="Reverse transcriptase zinc-binding" evidence="1">
    <location>
        <begin position="916"/>
        <end position="984"/>
    </location>
</feature>